<dbReference type="SMART" id="SM00038">
    <property type="entry name" value="COLFI"/>
    <property type="match status" value="1"/>
</dbReference>
<dbReference type="SMART" id="SM00210">
    <property type="entry name" value="TSPN"/>
    <property type="match status" value="1"/>
</dbReference>
<dbReference type="FunFam" id="2.60.120.200:FF:000085">
    <property type="entry name" value="collagen alpha-1(XXVII) chain isoform X1"/>
    <property type="match status" value="1"/>
</dbReference>
<dbReference type="SUPFAM" id="SSF49899">
    <property type="entry name" value="Concanavalin A-like lectins/glucanases"/>
    <property type="match status" value="1"/>
</dbReference>
<keyword evidence="6" id="KW-0176">Collagen</keyword>
<dbReference type="EMBL" id="VEVO01000012">
    <property type="protein sequence ID" value="KAF0034216.1"/>
    <property type="molecule type" value="Genomic_DNA"/>
</dbReference>
<dbReference type="InterPro" id="IPR050149">
    <property type="entry name" value="Collagen_superfamily"/>
</dbReference>
<dbReference type="AlphaFoldDB" id="A0A6A4SGD0"/>
<keyword evidence="5" id="KW-0677">Repeat</keyword>
<reference evidence="10 11" key="1">
    <citation type="submission" date="2019-06" db="EMBL/GenBank/DDBJ databases">
        <title>Draft genomes of female and male turbot (Scophthalmus maximus).</title>
        <authorList>
            <person name="Xu H."/>
            <person name="Xu X.-W."/>
            <person name="Shao C."/>
            <person name="Chen S."/>
        </authorList>
    </citation>
    <scope>NUCLEOTIDE SEQUENCE [LARGE SCALE GENOMIC DNA]</scope>
    <source>
        <strain evidence="10">Ysfricsl-2016a</strain>
        <tissue evidence="10">Blood</tissue>
    </source>
</reference>
<comment type="subcellular location">
    <subcellularLocation>
        <location evidence="1">Secreted</location>
        <location evidence="1">Extracellular space</location>
        <location evidence="1">Extracellular matrix</location>
    </subcellularLocation>
</comment>
<gene>
    <name evidence="10" type="ORF">F2P81_014282</name>
</gene>
<evidence type="ECO:0000256" key="7">
    <source>
        <dbReference type="ARBA" id="ARBA00023180"/>
    </source>
</evidence>
<comment type="caution">
    <text evidence="10">The sequence shown here is derived from an EMBL/GenBank/DDBJ whole genome shotgun (WGS) entry which is preliminary data.</text>
</comment>
<evidence type="ECO:0000256" key="6">
    <source>
        <dbReference type="ARBA" id="ARBA00023119"/>
    </source>
</evidence>
<sequence length="1216" mass="126462">MEPDNAPHSKLKSTGVGGIFLILWTILSCTCSLRLAQAQDVDVLQQLGLTGRRADGSSPSSARTVPNGIIPFKSGIILTPRARVQAPLRTVLPAGYSSADLSVILSLSVHRINSASLFSVLSKRRKVQLALQFVPGKLLVHAGQRSSVSFDYDVHDGRWHSLAFDIHGHRVSLRTSCGRKSLHADLHSKREEALDAEGSFLLGKMNHNSVPFEGAICQFDIYPSAKAAQNYCDYIKKHCREADTYRPAFPPLLPLFSTHSNITVTRSTPLSLTELSRKDQRPALASTEENTRTTVLAPADRPLVRDRTSATQTVSTPEPGAVSVSPAARPGLGTPSKFPTQTVTTSLRISAPPPNPTLRAGKDAEPGRTYADGNSADLPASTRPSEAKPNLRTTAAPTQGSPSDAHLPHKKQSSTVAPQKPEPRVTGAQDVQPTLFILVTPAATDGFQTFDEEPTHYSLLAGAPGLKGEPGAPGHKGPPGPSGLPGEPGERGDDGSPGAKGYPGRQGVPGVHGKKGEMGRPGFPGDIGERGPPGPDGNPGELGAPGPCGVPGLIGDVGLPGEQGESGFLGDKGFPGDIGPPGQNGPEGPKGKQGTRGLPGPRGITGLQGDEGPVGPDGPAGLEGLPGFIGPVGEMGIAGEKGDRGNTGTPGPPGERGPMVRRPHWNTWRVRADRTARDPKLFICANFRFFVQGPRGPDGPAGETGPAGIKGPDGPPGKLGLPGEMGAVGLHGNLGEQGLIGQRGEKGEAGPEGANGDGGEIGLRGKDGGPGPPGLVGVRGHMGPQGPLGPPGPKGEKGEQGDDSKVEGPPGAQGDRGPPGDRGERGVPGDSGHIGQKGKSGATGSPGTKGPPINTIRPKLTVKSIQDIVIVFHKGLEGPPGPRGVVGREGLEGLPGIDGLPGKDGSKGVKGEQGEDGEVGLPGKSGQPGKTGVTGLPGSQGSFGPKGPPGDFGPAGIQGPKGPRGLKGMEGALGPVGIIGPGGHPVCSSYLILSAKLYENEALGAAFQVIIDSHTALRQEQNFQHMDQPTLDQGTEIFKTLQHLSTLIQSLKNPLGTRDNPARICRDLYNCEHRMYDGTYWIDPNLGCNADTVELEIGVGRIQMNFIHLLSTEATQHVTVHCLNTPVWAAGPSLQPSGGAVSFRAWTGERIRAGDLLEPHIPIDDCWIKDGRWHQTHFIFQTQDPNLLPIVDVYNLPPTAEPGARYHLEVGPVCFL</sequence>
<protein>
    <recommendedName>
        <fullName evidence="9">Fibrillar collagen NC1 domain-containing protein</fullName>
    </recommendedName>
</protein>
<name>A0A6A4SGD0_SCOMX</name>
<feature type="compositionally biased region" description="Low complexity" evidence="8">
    <location>
        <begin position="706"/>
        <end position="722"/>
    </location>
</feature>
<dbReference type="GO" id="GO:0005615">
    <property type="term" value="C:extracellular space"/>
    <property type="evidence" value="ECO:0007669"/>
    <property type="project" value="TreeGrafter"/>
</dbReference>
<dbReference type="GO" id="GO:0030020">
    <property type="term" value="F:extracellular matrix structural constituent conferring tensile strength"/>
    <property type="evidence" value="ECO:0007669"/>
    <property type="project" value="TreeGrafter"/>
</dbReference>
<keyword evidence="7" id="KW-0325">Glycoprotein</keyword>
<dbReference type="Pfam" id="PF01410">
    <property type="entry name" value="COLFI"/>
    <property type="match status" value="2"/>
</dbReference>
<dbReference type="InterPro" id="IPR000885">
    <property type="entry name" value="Fib_collagen_C"/>
</dbReference>
<dbReference type="PANTHER" id="PTHR24023">
    <property type="entry name" value="COLLAGEN ALPHA"/>
    <property type="match status" value="1"/>
</dbReference>
<dbReference type="Pfam" id="PF01391">
    <property type="entry name" value="Collagen"/>
    <property type="match status" value="5"/>
</dbReference>
<feature type="region of interest" description="Disordered" evidence="8">
    <location>
        <begin position="637"/>
        <end position="661"/>
    </location>
</feature>
<evidence type="ECO:0000256" key="2">
    <source>
        <dbReference type="ARBA" id="ARBA00022525"/>
    </source>
</evidence>
<evidence type="ECO:0000256" key="3">
    <source>
        <dbReference type="ARBA" id="ARBA00022530"/>
    </source>
</evidence>
<dbReference type="Gene3D" id="2.60.120.1000">
    <property type="match status" value="2"/>
</dbReference>
<feature type="compositionally biased region" description="Basic and acidic residues" evidence="8">
    <location>
        <begin position="794"/>
        <end position="806"/>
    </location>
</feature>
<dbReference type="InterPro" id="IPR013320">
    <property type="entry name" value="ConA-like_dom_sf"/>
</dbReference>
<evidence type="ECO:0000256" key="5">
    <source>
        <dbReference type="ARBA" id="ARBA00022737"/>
    </source>
</evidence>
<dbReference type="Proteomes" id="UP000438429">
    <property type="component" value="Unassembled WGS sequence"/>
</dbReference>
<evidence type="ECO:0000256" key="4">
    <source>
        <dbReference type="ARBA" id="ARBA00022729"/>
    </source>
</evidence>
<feature type="region of interest" description="Disordered" evidence="8">
    <location>
        <begin position="459"/>
        <end position="610"/>
    </location>
</feature>
<feature type="compositionally biased region" description="Basic and acidic residues" evidence="8">
    <location>
        <begin position="818"/>
        <end position="827"/>
    </location>
</feature>
<feature type="domain" description="Fibrillar collagen NC1" evidence="9">
    <location>
        <begin position="1035"/>
        <end position="1095"/>
    </location>
</feature>
<accession>A0A6A4SGD0</accession>
<dbReference type="PANTHER" id="PTHR24023:SF958">
    <property type="entry name" value="COLLAGEN ALPHA-1(I) CHAIN"/>
    <property type="match status" value="1"/>
</dbReference>
<dbReference type="GO" id="GO:0005581">
    <property type="term" value="C:collagen trimer"/>
    <property type="evidence" value="ECO:0007669"/>
    <property type="project" value="UniProtKB-KW"/>
</dbReference>
<dbReference type="PROSITE" id="PS51461">
    <property type="entry name" value="NC1_FIB"/>
    <property type="match status" value="1"/>
</dbReference>
<proteinExistence type="predicted"/>
<evidence type="ECO:0000256" key="8">
    <source>
        <dbReference type="SAM" id="MobiDB-lite"/>
    </source>
</evidence>
<evidence type="ECO:0000313" key="10">
    <source>
        <dbReference type="EMBL" id="KAF0034216.1"/>
    </source>
</evidence>
<feature type="compositionally biased region" description="Polar residues" evidence="8">
    <location>
        <begin position="391"/>
        <end position="402"/>
    </location>
</feature>
<feature type="compositionally biased region" description="Polar residues" evidence="8">
    <location>
        <begin position="337"/>
        <end position="348"/>
    </location>
</feature>
<dbReference type="GO" id="GO:0031012">
    <property type="term" value="C:extracellular matrix"/>
    <property type="evidence" value="ECO:0007669"/>
    <property type="project" value="TreeGrafter"/>
</dbReference>
<feature type="region of interest" description="Disordered" evidence="8">
    <location>
        <begin position="694"/>
        <end position="859"/>
    </location>
</feature>
<evidence type="ECO:0000256" key="1">
    <source>
        <dbReference type="ARBA" id="ARBA00004498"/>
    </source>
</evidence>
<dbReference type="InterPro" id="IPR048287">
    <property type="entry name" value="TSPN-like_N"/>
</dbReference>
<keyword evidence="4" id="KW-0732">Signal</keyword>
<evidence type="ECO:0000259" key="9">
    <source>
        <dbReference type="PROSITE" id="PS51461"/>
    </source>
</evidence>
<organism evidence="10 11">
    <name type="scientific">Scophthalmus maximus</name>
    <name type="common">Turbot</name>
    <name type="synonym">Psetta maxima</name>
    <dbReference type="NCBI Taxonomy" id="52904"/>
    <lineage>
        <taxon>Eukaryota</taxon>
        <taxon>Metazoa</taxon>
        <taxon>Chordata</taxon>
        <taxon>Craniata</taxon>
        <taxon>Vertebrata</taxon>
        <taxon>Euteleostomi</taxon>
        <taxon>Actinopterygii</taxon>
        <taxon>Neopterygii</taxon>
        <taxon>Teleostei</taxon>
        <taxon>Neoteleostei</taxon>
        <taxon>Acanthomorphata</taxon>
        <taxon>Carangaria</taxon>
        <taxon>Pleuronectiformes</taxon>
        <taxon>Pleuronectoidei</taxon>
        <taxon>Scophthalmidae</taxon>
        <taxon>Scophthalmus</taxon>
    </lineage>
</organism>
<dbReference type="Gene3D" id="2.60.120.200">
    <property type="match status" value="1"/>
</dbReference>
<dbReference type="InterPro" id="IPR008160">
    <property type="entry name" value="Collagen"/>
</dbReference>
<keyword evidence="2" id="KW-0964">Secreted</keyword>
<feature type="region of interest" description="Disordered" evidence="8">
    <location>
        <begin position="297"/>
        <end position="429"/>
    </location>
</feature>
<dbReference type="GO" id="GO:0030198">
    <property type="term" value="P:extracellular matrix organization"/>
    <property type="evidence" value="ECO:0007669"/>
    <property type="project" value="TreeGrafter"/>
</dbReference>
<evidence type="ECO:0000313" key="11">
    <source>
        <dbReference type="Proteomes" id="UP000438429"/>
    </source>
</evidence>
<feature type="compositionally biased region" description="Gly residues" evidence="8">
    <location>
        <begin position="753"/>
        <end position="762"/>
    </location>
</feature>
<feature type="region of interest" description="Disordered" evidence="8">
    <location>
        <begin position="894"/>
        <end position="948"/>
    </location>
</feature>
<keyword evidence="3" id="KW-0272">Extracellular matrix</keyword>
<feature type="compositionally biased region" description="Basic and acidic residues" evidence="8">
    <location>
        <begin position="904"/>
        <end position="913"/>
    </location>
</feature>